<feature type="region of interest" description="Disordered" evidence="4">
    <location>
        <begin position="1653"/>
        <end position="1729"/>
    </location>
</feature>
<feature type="compositionally biased region" description="Basic residues" evidence="4">
    <location>
        <begin position="1653"/>
        <end position="1662"/>
    </location>
</feature>
<feature type="compositionally biased region" description="Polar residues" evidence="4">
    <location>
        <begin position="598"/>
        <end position="613"/>
    </location>
</feature>
<reference evidence="6" key="1">
    <citation type="journal article" date="2019" name="Sci. Rep.">
        <title>Draft genome of Tanacetum cinerariifolium, the natural source of mosquito coil.</title>
        <authorList>
            <person name="Yamashiro T."/>
            <person name="Shiraishi A."/>
            <person name="Satake H."/>
            <person name="Nakayama K."/>
        </authorList>
    </citation>
    <scope>NUCLEOTIDE SEQUENCE</scope>
</reference>
<feature type="region of interest" description="Disordered" evidence="4">
    <location>
        <begin position="1422"/>
        <end position="1447"/>
    </location>
</feature>
<feature type="compositionally biased region" description="Low complexity" evidence="4">
    <location>
        <begin position="869"/>
        <end position="887"/>
    </location>
</feature>
<keyword evidence="2" id="KW-0378">Hydrolase</keyword>
<feature type="compositionally biased region" description="Low complexity" evidence="4">
    <location>
        <begin position="1321"/>
        <end position="1347"/>
    </location>
</feature>
<dbReference type="InterPro" id="IPR012337">
    <property type="entry name" value="RNaseH-like_sf"/>
</dbReference>
<dbReference type="PANTHER" id="PTHR42648:SF32">
    <property type="entry name" value="RIBONUCLEASE H-LIKE DOMAIN, GAG-PRE-INTEGRASE DOMAIN PROTEIN-RELATED"/>
    <property type="match status" value="1"/>
</dbReference>
<name>A0A6L2LH42_TANCI</name>
<dbReference type="PANTHER" id="PTHR42648">
    <property type="entry name" value="TRANSPOSASE, PUTATIVE-RELATED"/>
    <property type="match status" value="1"/>
</dbReference>
<feature type="domain" description="Reverse transcriptase Ty1/copia-type" evidence="5">
    <location>
        <begin position="952"/>
        <end position="1096"/>
    </location>
</feature>
<evidence type="ECO:0000256" key="1">
    <source>
        <dbReference type="ARBA" id="ARBA00022723"/>
    </source>
</evidence>
<dbReference type="Gene3D" id="3.30.420.10">
    <property type="entry name" value="Ribonuclease H-like superfamily/Ribonuclease H"/>
    <property type="match status" value="1"/>
</dbReference>
<feature type="region of interest" description="Disordered" evidence="4">
    <location>
        <begin position="1321"/>
        <end position="1382"/>
    </location>
</feature>
<evidence type="ECO:0000256" key="2">
    <source>
        <dbReference type="ARBA" id="ARBA00022801"/>
    </source>
</evidence>
<dbReference type="GO" id="GO:0016787">
    <property type="term" value="F:hydrolase activity"/>
    <property type="evidence" value="ECO:0007669"/>
    <property type="project" value="UniProtKB-KW"/>
</dbReference>
<evidence type="ECO:0000259" key="5">
    <source>
        <dbReference type="Pfam" id="PF07727"/>
    </source>
</evidence>
<feature type="coiled-coil region" evidence="3">
    <location>
        <begin position="421"/>
        <end position="448"/>
    </location>
</feature>
<keyword evidence="3" id="KW-0175">Coiled coil</keyword>
<evidence type="ECO:0000256" key="3">
    <source>
        <dbReference type="SAM" id="Coils"/>
    </source>
</evidence>
<dbReference type="Pfam" id="PF07727">
    <property type="entry name" value="RVT_2"/>
    <property type="match status" value="1"/>
</dbReference>
<feature type="coiled-coil region" evidence="3">
    <location>
        <begin position="496"/>
        <end position="523"/>
    </location>
</feature>
<comment type="caution">
    <text evidence="6">The sequence shown here is derived from an EMBL/GenBank/DDBJ whole genome shotgun (WGS) entry which is preliminary data.</text>
</comment>
<dbReference type="InterPro" id="IPR039537">
    <property type="entry name" value="Retrotran_Ty1/copia-like"/>
</dbReference>
<dbReference type="SUPFAM" id="SSF53098">
    <property type="entry name" value="Ribonuclease H-like"/>
    <property type="match status" value="1"/>
</dbReference>
<feature type="region of interest" description="Disordered" evidence="4">
    <location>
        <begin position="589"/>
        <end position="644"/>
    </location>
</feature>
<organism evidence="6">
    <name type="scientific">Tanacetum cinerariifolium</name>
    <name type="common">Dalmatian daisy</name>
    <name type="synonym">Chrysanthemum cinerariifolium</name>
    <dbReference type="NCBI Taxonomy" id="118510"/>
    <lineage>
        <taxon>Eukaryota</taxon>
        <taxon>Viridiplantae</taxon>
        <taxon>Streptophyta</taxon>
        <taxon>Embryophyta</taxon>
        <taxon>Tracheophyta</taxon>
        <taxon>Spermatophyta</taxon>
        <taxon>Magnoliopsida</taxon>
        <taxon>eudicotyledons</taxon>
        <taxon>Gunneridae</taxon>
        <taxon>Pentapetalae</taxon>
        <taxon>asterids</taxon>
        <taxon>campanulids</taxon>
        <taxon>Asterales</taxon>
        <taxon>Asteraceae</taxon>
        <taxon>Asteroideae</taxon>
        <taxon>Anthemideae</taxon>
        <taxon>Anthemidinae</taxon>
        <taxon>Tanacetum</taxon>
    </lineage>
</organism>
<proteinExistence type="predicted"/>
<evidence type="ECO:0000313" key="6">
    <source>
        <dbReference type="EMBL" id="GEU59574.1"/>
    </source>
</evidence>
<accession>A0A6L2LH42</accession>
<feature type="region of interest" description="Disordered" evidence="4">
    <location>
        <begin position="1480"/>
        <end position="1517"/>
    </location>
</feature>
<dbReference type="GO" id="GO:0003676">
    <property type="term" value="F:nucleic acid binding"/>
    <property type="evidence" value="ECO:0007669"/>
    <property type="project" value="InterPro"/>
</dbReference>
<dbReference type="CDD" id="cd09272">
    <property type="entry name" value="RNase_HI_RT_Ty1"/>
    <property type="match status" value="1"/>
</dbReference>
<dbReference type="InterPro" id="IPR036397">
    <property type="entry name" value="RNaseH_sf"/>
</dbReference>
<evidence type="ECO:0000256" key="4">
    <source>
        <dbReference type="SAM" id="MobiDB-lite"/>
    </source>
</evidence>
<dbReference type="GO" id="GO:0046872">
    <property type="term" value="F:metal ion binding"/>
    <property type="evidence" value="ECO:0007669"/>
    <property type="project" value="UniProtKB-KW"/>
</dbReference>
<sequence length="1834" mass="206670">MDNLIENLTNTLALLTQSYKTFLPQTNNQLRTLSNTRNQATVQDGKVVVQNVQGRLNRGQGNNLQGGGAAGYGGAQNRVRNANPGQARQIKCNNCNALNVDNVFQVDDCDAFDSDVDEALTTQTMFMENLSSTDPVYDEAGPSYDSNILTEVHDHDHYQDAICEHHEEHEMHDNVQPNHVVDSHADYTSDSNMILYDQYVKDNVVPGVQKEVTSLKKDFKQKENKYLEEFLDMKSLKEKAEDKLYKQDQSLQIVHMLCKPKPCYNELNKVAIGYNNPSCLTRAKQVQPALYNGHESIKNNHVPTIVRNIEDTLEIAEITRGKMNDKMKDPECVKHKVNIAPHDYSKKNFLATFSPQKQLTPEQIFWSQDLIKMKAEALKEQTTASRPIKALTVGFEQTKECYLKEVIPFFKTLKENFEGIQKALTKEIKEMKDVFEELEAEVDQNIVDRKHDEIERKNLLIANDNLIPECLSKEVFYVAMNSKLNVSRFTKMHVAHTIVEARCLELEAELSNLRDKIHNDNHNELVNRFSNLEELLEYVIDTCPQDYHQRDKKHAPTPLISKKQVTFEEQCDTSNSNTYKHVAKLNSQKTNVPVPPSTGVNRCTDASGSQSRSNTKKNKIPPAKGVNKIKVEERPMTNKSHLSYSKHMTGDRSWLMNFMKKFIGTVRFGNDHFGAIMGYGDYVIGDSVISTTVPRTPQQKGVVERRNRTLVETARTMLIFFKASMFMWPEAVATACYIQNRSVIYIRHNKTSYELVHNKKPDLTFFSVFGALCYPTNDSEVLGKLQPTAEIRIFVGYAPSRKGLVPNSVPAAPYVPPINKDLEILFQPMFNEYLEPPLVERPVSPALAVQVLVNSAGTPLSTTIDQDAPSPSHSPSSSTLQSPSLHQGVAAESTLMEDNPIAPVDNNPFINVSALKPSSDASSSRDVSLAESTYVSQTLHHLDEIHEFDRLQVWELVPQPDCFMIIALKWIYKIKLDEYGDVLKNKARLVAKGYRQEERIDFEESFEPVACIEAIRIFIANAASKNMTIYQMDVKTTFLNGELKEEVYVSQPEGFVDPDHLTHVYRLKKALYGLKKAPQAWYDTLSRFLLDNKFSNGIPVDQTRFHSMVGFLTYLTASRPGLVFVVFMCASSIALCCNNVQHSRSKHIDIRHHFIRGQVEKGMVELYFVTMDYQLADIFTKALPRERFKFLLSCLGIKKTMIDVNLTVNAPAKQAPAMVPPTRIDDQILPRSRWVLGKKKADPIVILSIRFTKLISHHLQSKHKFYPRPDFPLHLPYEQYILRYLKFSAKGTKQKFFGMPILNELITADIRGYQEVQPLAPKAAPVTKPATAKASKSTSSQQPKPKLAPAKTQEKKRKLVTKTSDEPSPAKSSKPGLVTKRRKPTSSLRLVYKFVDKGILEREPRFDDEEADMQRAVEESLKSVHDAHRGPLPSMRRTPAPTEPSGHAEYPLIYVELGLTDSDTESNEEVPPVVKIRAQDKGQAGPNPGVLIKGQAGSNSGDDAEPQPQSSPVVHVGPNLQHENLKLTVKEHVILEEPASSTENEKTTTEIEAESMVSVTIHQDTSAILPMTSPVSKAVDEIVINAVDWAIQALLRNRFRDLPEADMKEILHQRMWETNSYKAHEDHMMLYEAMENLMNHDHIDELLTDLDKARRKKKKRHDSPKTPPGSPPYQPPPPPPPAGLSGTLGSFGAYGLSQLPPPPPPPSTSQSDQSKSTAAPSSSKTTTSAEYTAWTTIDTRLKLSVSLILEALHMDDDSALDEQEHSFDDEDIKNDHILKVNLKQDWWKPLEEDRPATLEPSWSIPSSDLPVLTNNWASALVSTYTPAPENSLLA</sequence>
<protein>
    <submittedName>
        <fullName evidence="6">Retrovirus-related Pol polyprotein from transposon TNT 1-94</fullName>
    </submittedName>
</protein>
<dbReference type="EMBL" id="BKCJ010004194">
    <property type="protein sequence ID" value="GEU59574.1"/>
    <property type="molecule type" value="Genomic_DNA"/>
</dbReference>
<feature type="compositionally biased region" description="Pro residues" evidence="4">
    <location>
        <begin position="1665"/>
        <end position="1682"/>
    </location>
</feature>
<feature type="compositionally biased region" description="Low complexity" evidence="4">
    <location>
        <begin position="1714"/>
        <end position="1729"/>
    </location>
</feature>
<keyword evidence="1" id="KW-0479">Metal-binding</keyword>
<feature type="region of interest" description="Disordered" evidence="4">
    <location>
        <begin position="860"/>
        <end position="887"/>
    </location>
</feature>
<gene>
    <name evidence="6" type="ORF">Tci_031552</name>
</gene>
<dbReference type="InterPro" id="IPR013103">
    <property type="entry name" value="RVT_2"/>
</dbReference>
<feature type="compositionally biased region" description="Polar residues" evidence="4">
    <location>
        <begin position="1496"/>
        <end position="1512"/>
    </location>
</feature>